<dbReference type="OrthoDB" id="5316527at2759"/>
<dbReference type="Proteomes" id="UP000308549">
    <property type="component" value="Unassembled WGS sequence"/>
</dbReference>
<feature type="compositionally biased region" description="Low complexity" evidence="1">
    <location>
        <begin position="340"/>
        <end position="362"/>
    </location>
</feature>
<proteinExistence type="predicted"/>
<keyword evidence="3" id="KW-1185">Reference proteome</keyword>
<sequence length="460" mass="52583">MHHLPRAFRLRQQHHLPRHLLQPRLQHHRQFTQLLRRFRPQSVFTRDTGEPLRKQTVRFKKPPFFTWRRAFTTALYAGVFYYYLGAIFRHLDIEVELLDDETLAKEEEEARARNGQDVTAEEEGEEEDEGPFYAEEDSLFIPLTWATKMPRTFYRGSDPEWQDFLRIAKDSTRHKKIQDELVQVIYTGAIQHPTISRQLGSTPKVGKYWLDISFPDAPPQEYERAGLEIGEGFIAWSRQKVSQEEQWRLMRALWPSAAFNSLWATGKVLGGLNIRRVKQALGWEERDPLSPEERYRTALEIMEKRQQARERKGLGGSSPQTPDGLSGDLVSGAAANTPNSLSKPPTATSTPTPTSSPDLPWHLPTPPMPPASLTTAAARTDLPIAMQVFSHTLTSRWKPSNAEPPRGTFVVQGLVEVRGQRGRMLFDVRSCYDPKAGKYVVVNAAVRGWKRWNQSPRGGP</sequence>
<evidence type="ECO:0000313" key="2">
    <source>
        <dbReference type="EMBL" id="TKA28213.1"/>
    </source>
</evidence>
<name>A0A4U0U026_9PEZI</name>
<feature type="region of interest" description="Disordered" evidence="1">
    <location>
        <begin position="305"/>
        <end position="373"/>
    </location>
</feature>
<dbReference type="AlphaFoldDB" id="A0A4U0U026"/>
<gene>
    <name evidence="2" type="ORF">B0A50_04185</name>
</gene>
<reference evidence="2 3" key="1">
    <citation type="submission" date="2017-03" db="EMBL/GenBank/DDBJ databases">
        <title>Genomes of endolithic fungi from Antarctica.</title>
        <authorList>
            <person name="Coleine C."/>
            <person name="Masonjones S."/>
            <person name="Stajich J.E."/>
        </authorList>
    </citation>
    <scope>NUCLEOTIDE SEQUENCE [LARGE SCALE GENOMIC DNA]</scope>
    <source>
        <strain evidence="2 3">CCFEE 6315</strain>
    </source>
</reference>
<protein>
    <submittedName>
        <fullName evidence="2">Uncharacterized protein</fullName>
    </submittedName>
</protein>
<comment type="caution">
    <text evidence="2">The sequence shown here is derived from an EMBL/GenBank/DDBJ whole genome shotgun (WGS) entry which is preliminary data.</text>
</comment>
<accession>A0A4U0U026</accession>
<feature type="region of interest" description="Disordered" evidence="1">
    <location>
        <begin position="108"/>
        <end position="131"/>
    </location>
</feature>
<dbReference type="EMBL" id="NAJL01000019">
    <property type="protein sequence ID" value="TKA28213.1"/>
    <property type="molecule type" value="Genomic_DNA"/>
</dbReference>
<organism evidence="2 3">
    <name type="scientific">Salinomyces thailandicus</name>
    <dbReference type="NCBI Taxonomy" id="706561"/>
    <lineage>
        <taxon>Eukaryota</taxon>
        <taxon>Fungi</taxon>
        <taxon>Dikarya</taxon>
        <taxon>Ascomycota</taxon>
        <taxon>Pezizomycotina</taxon>
        <taxon>Dothideomycetes</taxon>
        <taxon>Dothideomycetidae</taxon>
        <taxon>Mycosphaerellales</taxon>
        <taxon>Teratosphaeriaceae</taxon>
        <taxon>Salinomyces</taxon>
    </lineage>
</organism>
<feature type="compositionally biased region" description="Acidic residues" evidence="1">
    <location>
        <begin position="119"/>
        <end position="131"/>
    </location>
</feature>
<evidence type="ECO:0000256" key="1">
    <source>
        <dbReference type="SAM" id="MobiDB-lite"/>
    </source>
</evidence>
<evidence type="ECO:0000313" key="3">
    <source>
        <dbReference type="Proteomes" id="UP000308549"/>
    </source>
</evidence>